<dbReference type="AlphaFoldDB" id="A0A6N7XPE7"/>
<dbReference type="SUPFAM" id="SSF48498">
    <property type="entry name" value="Tetracyclin repressor-like, C-terminal domain"/>
    <property type="match status" value="1"/>
</dbReference>
<keyword evidence="3" id="KW-0804">Transcription</keyword>
<dbReference type="GO" id="GO:0000976">
    <property type="term" value="F:transcription cis-regulatory region binding"/>
    <property type="evidence" value="ECO:0007669"/>
    <property type="project" value="TreeGrafter"/>
</dbReference>
<reference evidence="6 7" key="1">
    <citation type="submission" date="2019-08" db="EMBL/GenBank/DDBJ databases">
        <title>In-depth cultivation of the pig gut microbiome towards novel bacterial diversity and tailored functional studies.</title>
        <authorList>
            <person name="Wylensek D."/>
            <person name="Hitch T.C.A."/>
            <person name="Clavel T."/>
        </authorList>
    </citation>
    <scope>NUCLEOTIDE SEQUENCE [LARGE SCALE GENOMIC DNA]</scope>
    <source>
        <strain evidence="6 7">CA-Schmier-601-WT-1</strain>
    </source>
</reference>
<sequence>MPIINESTATEVANAARAMRNVAKDVAVEQVKKRKTRLRSSSKTRKSVATRERIMTATSELMVERGNTDFQMSEVSARCHMSKGALYYYFADKDELIQAIFASSSEDLVAAIERAVSEAPTAREALANVGTELVRRLGGGSPLSLALAREVGVSKGSVLPVVSDNFARTIRIIAAQLERAKTEGVVRPDVDSQLAAMFMAGGFMVSSLAAVPSQDARTDCGTFAHALMDLSIRGVGVGETCPAASEG</sequence>
<dbReference type="GO" id="GO:0003700">
    <property type="term" value="F:DNA-binding transcription factor activity"/>
    <property type="evidence" value="ECO:0007669"/>
    <property type="project" value="TreeGrafter"/>
</dbReference>
<keyword evidence="1" id="KW-0805">Transcription regulation</keyword>
<dbReference type="SUPFAM" id="SSF46689">
    <property type="entry name" value="Homeodomain-like"/>
    <property type="match status" value="1"/>
</dbReference>
<name>A0A6N7XPE7_9ACTN</name>
<keyword evidence="7" id="KW-1185">Reference proteome</keyword>
<keyword evidence="2 4" id="KW-0238">DNA-binding</keyword>
<evidence type="ECO:0000256" key="2">
    <source>
        <dbReference type="ARBA" id="ARBA00023125"/>
    </source>
</evidence>
<dbReference type="Proteomes" id="UP000469325">
    <property type="component" value="Unassembled WGS sequence"/>
</dbReference>
<evidence type="ECO:0000256" key="1">
    <source>
        <dbReference type="ARBA" id="ARBA00023015"/>
    </source>
</evidence>
<dbReference type="Pfam" id="PF00440">
    <property type="entry name" value="TetR_N"/>
    <property type="match status" value="1"/>
</dbReference>
<evidence type="ECO:0000313" key="7">
    <source>
        <dbReference type="Proteomes" id="UP000469325"/>
    </source>
</evidence>
<dbReference type="InterPro" id="IPR036271">
    <property type="entry name" value="Tet_transcr_reg_TetR-rel_C_sf"/>
</dbReference>
<comment type="caution">
    <text evidence="6">The sequence shown here is derived from an EMBL/GenBank/DDBJ whole genome shotgun (WGS) entry which is preliminary data.</text>
</comment>
<dbReference type="PANTHER" id="PTHR30055">
    <property type="entry name" value="HTH-TYPE TRANSCRIPTIONAL REGULATOR RUTR"/>
    <property type="match status" value="1"/>
</dbReference>
<evidence type="ECO:0000256" key="3">
    <source>
        <dbReference type="ARBA" id="ARBA00023163"/>
    </source>
</evidence>
<proteinExistence type="predicted"/>
<gene>
    <name evidence="6" type="ORF">FYJ68_08415</name>
</gene>
<organism evidence="6 7">
    <name type="scientific">Olsenella porci</name>
    <dbReference type="NCBI Taxonomy" id="2652279"/>
    <lineage>
        <taxon>Bacteria</taxon>
        <taxon>Bacillati</taxon>
        <taxon>Actinomycetota</taxon>
        <taxon>Coriobacteriia</taxon>
        <taxon>Coriobacteriales</taxon>
        <taxon>Atopobiaceae</taxon>
        <taxon>Olsenella</taxon>
    </lineage>
</organism>
<dbReference type="InterPro" id="IPR050109">
    <property type="entry name" value="HTH-type_TetR-like_transc_reg"/>
</dbReference>
<evidence type="ECO:0000259" key="5">
    <source>
        <dbReference type="PROSITE" id="PS50977"/>
    </source>
</evidence>
<evidence type="ECO:0000313" key="6">
    <source>
        <dbReference type="EMBL" id="MST73128.1"/>
    </source>
</evidence>
<dbReference type="RefSeq" id="WP_326832289.1">
    <property type="nucleotide sequence ID" value="NZ_VUNC01000007.1"/>
</dbReference>
<dbReference type="PRINTS" id="PR00455">
    <property type="entry name" value="HTHTETR"/>
</dbReference>
<dbReference type="PANTHER" id="PTHR30055:SF234">
    <property type="entry name" value="HTH-TYPE TRANSCRIPTIONAL REGULATOR BETI"/>
    <property type="match status" value="1"/>
</dbReference>
<dbReference type="InterPro" id="IPR001647">
    <property type="entry name" value="HTH_TetR"/>
</dbReference>
<dbReference type="Gene3D" id="1.10.10.60">
    <property type="entry name" value="Homeodomain-like"/>
    <property type="match status" value="1"/>
</dbReference>
<accession>A0A6N7XPE7</accession>
<dbReference type="PROSITE" id="PS50977">
    <property type="entry name" value="HTH_TETR_2"/>
    <property type="match status" value="1"/>
</dbReference>
<dbReference type="Gene3D" id="1.10.357.10">
    <property type="entry name" value="Tetracycline Repressor, domain 2"/>
    <property type="match status" value="1"/>
</dbReference>
<protein>
    <submittedName>
        <fullName evidence="6">TetR/AcrR family transcriptional regulator</fullName>
    </submittedName>
</protein>
<dbReference type="InterPro" id="IPR009057">
    <property type="entry name" value="Homeodomain-like_sf"/>
</dbReference>
<feature type="DNA-binding region" description="H-T-H motif" evidence="4">
    <location>
        <begin position="71"/>
        <end position="90"/>
    </location>
</feature>
<evidence type="ECO:0000256" key="4">
    <source>
        <dbReference type="PROSITE-ProRule" id="PRU00335"/>
    </source>
</evidence>
<dbReference type="EMBL" id="VUNC01000007">
    <property type="protein sequence ID" value="MST73128.1"/>
    <property type="molecule type" value="Genomic_DNA"/>
</dbReference>
<feature type="domain" description="HTH tetR-type" evidence="5">
    <location>
        <begin position="48"/>
        <end position="108"/>
    </location>
</feature>